<evidence type="ECO:0000313" key="4">
    <source>
        <dbReference type="Proteomes" id="UP001597073"/>
    </source>
</evidence>
<protein>
    <submittedName>
        <fullName evidence="3">Phosphatase PAP2-related protein</fullName>
    </submittedName>
</protein>
<evidence type="ECO:0000256" key="1">
    <source>
        <dbReference type="SAM" id="Phobius"/>
    </source>
</evidence>
<feature type="transmembrane region" description="Helical" evidence="1">
    <location>
        <begin position="71"/>
        <end position="92"/>
    </location>
</feature>
<dbReference type="InterPro" id="IPR025749">
    <property type="entry name" value="Sphingomyelin_synth-like_dom"/>
</dbReference>
<evidence type="ECO:0000259" key="2">
    <source>
        <dbReference type="Pfam" id="PF14360"/>
    </source>
</evidence>
<feature type="transmembrane region" description="Helical" evidence="1">
    <location>
        <begin position="194"/>
        <end position="212"/>
    </location>
</feature>
<dbReference type="Pfam" id="PF14360">
    <property type="entry name" value="PAP2_C"/>
    <property type="match status" value="1"/>
</dbReference>
<accession>A0ABW2ZD45</accession>
<dbReference type="Proteomes" id="UP001597073">
    <property type="component" value="Unassembled WGS sequence"/>
</dbReference>
<dbReference type="EMBL" id="JBHTIA010000003">
    <property type="protein sequence ID" value="MFD0764110.1"/>
    <property type="molecule type" value="Genomic_DNA"/>
</dbReference>
<feature type="transmembrane region" description="Helical" evidence="1">
    <location>
        <begin position="29"/>
        <end position="51"/>
    </location>
</feature>
<feature type="transmembrane region" description="Helical" evidence="1">
    <location>
        <begin position="170"/>
        <end position="188"/>
    </location>
</feature>
<evidence type="ECO:0000313" key="3">
    <source>
        <dbReference type="EMBL" id="MFD0764110.1"/>
    </source>
</evidence>
<keyword evidence="1" id="KW-0472">Membrane</keyword>
<comment type="caution">
    <text evidence="3">The sequence shown here is derived from an EMBL/GenBank/DDBJ whole genome shotgun (WGS) entry which is preliminary data.</text>
</comment>
<sequence>MYIVTELGKPSIKQAWIAALQSPKKRDKLLIGSFIIAILLSSLPIYFSIIQNRKGVVLNDWVLAHIPPYDVSIPIFAIIWGMATLIFIRALYNPVIYIHYVWTLIFINIARMLTIYFVALDPPVGLIHLVDPLTGIFYGNTIITRDLFFSGHTSTLVLIFLCLEKRNDKIIGFISIVAVMVLLLVQHIHYTVDVVAAPVFVYLIFLGVRKVLKLHTLKNSEN</sequence>
<name>A0ABW2ZD45_9SPHI</name>
<proteinExistence type="predicted"/>
<keyword evidence="1" id="KW-0812">Transmembrane</keyword>
<feature type="transmembrane region" description="Helical" evidence="1">
    <location>
        <begin position="99"/>
        <end position="119"/>
    </location>
</feature>
<organism evidence="3 4">
    <name type="scientific">Mucilaginibacter lutimaris</name>
    <dbReference type="NCBI Taxonomy" id="931629"/>
    <lineage>
        <taxon>Bacteria</taxon>
        <taxon>Pseudomonadati</taxon>
        <taxon>Bacteroidota</taxon>
        <taxon>Sphingobacteriia</taxon>
        <taxon>Sphingobacteriales</taxon>
        <taxon>Sphingobacteriaceae</taxon>
        <taxon>Mucilaginibacter</taxon>
    </lineage>
</organism>
<dbReference type="RefSeq" id="WP_377139003.1">
    <property type="nucleotide sequence ID" value="NZ_JBHTIA010000003.1"/>
</dbReference>
<feature type="domain" description="Sphingomyelin synthase-like" evidence="2">
    <location>
        <begin position="146"/>
        <end position="206"/>
    </location>
</feature>
<feature type="transmembrane region" description="Helical" evidence="1">
    <location>
        <begin position="147"/>
        <end position="163"/>
    </location>
</feature>
<reference evidence="4" key="1">
    <citation type="journal article" date="2019" name="Int. J. Syst. Evol. Microbiol.">
        <title>The Global Catalogue of Microorganisms (GCM) 10K type strain sequencing project: providing services to taxonomists for standard genome sequencing and annotation.</title>
        <authorList>
            <consortium name="The Broad Institute Genomics Platform"/>
            <consortium name="The Broad Institute Genome Sequencing Center for Infectious Disease"/>
            <person name="Wu L."/>
            <person name="Ma J."/>
        </authorList>
    </citation>
    <scope>NUCLEOTIDE SEQUENCE [LARGE SCALE GENOMIC DNA]</scope>
    <source>
        <strain evidence="4">CCUG 60742</strain>
    </source>
</reference>
<keyword evidence="1" id="KW-1133">Transmembrane helix</keyword>
<keyword evidence="4" id="KW-1185">Reference proteome</keyword>
<gene>
    <name evidence="3" type="ORF">ACFQZI_04560</name>
</gene>